<gene>
    <name evidence="3" type="ORF">SAMN02982985_04258</name>
</gene>
<dbReference type="Pfam" id="PF13737">
    <property type="entry name" value="DDE_Tnp_1_5"/>
    <property type="match status" value="1"/>
</dbReference>
<name>A0A1I4R923_9BURK</name>
<accession>A0A1I4R923</accession>
<evidence type="ECO:0000313" key="4">
    <source>
        <dbReference type="Proteomes" id="UP000199470"/>
    </source>
</evidence>
<feature type="domain" description="Transposase DDE" evidence="2">
    <location>
        <begin position="29"/>
        <end position="79"/>
    </location>
</feature>
<dbReference type="STRING" id="758825.SAMN02982985_04258"/>
<feature type="region of interest" description="Disordered" evidence="1">
    <location>
        <begin position="95"/>
        <end position="127"/>
    </location>
</feature>
<evidence type="ECO:0000256" key="1">
    <source>
        <dbReference type="SAM" id="MobiDB-lite"/>
    </source>
</evidence>
<dbReference type="AlphaFoldDB" id="A0A1I4R923"/>
<sequence>MRKDEQQRQEPKGQYRVKNWPAYNAGLIARGDVTIWIERDLWQRGAEAVKRGRPRVYADAVIQMLLGLKQVFRLPLRAAGFRREHEQACLRRSAGAQLHDAVSPRPGSRRRAADPAQRRTVASRGRQHRPDLVATITSCSGGRATSSCASCTALAAGRSHSCWQRSWCTDRRGRPCLDCRQSFSAWAATKLASSIMGSGSMPWLALSAVALVTLAAGAQYLERTEDAAEIGVKHLPCCKYTNTFTNVVNKCK</sequence>
<dbReference type="Proteomes" id="UP000199470">
    <property type="component" value="Unassembled WGS sequence"/>
</dbReference>
<reference evidence="3 4" key="1">
    <citation type="submission" date="2016-10" db="EMBL/GenBank/DDBJ databases">
        <authorList>
            <person name="de Groot N.N."/>
        </authorList>
    </citation>
    <scope>NUCLEOTIDE SEQUENCE [LARGE SCALE GENOMIC DNA]</scope>
    <source>
        <strain evidence="3 4">ATCC 43154</strain>
    </source>
</reference>
<keyword evidence="4" id="KW-1185">Reference proteome</keyword>
<proteinExistence type="predicted"/>
<dbReference type="EMBL" id="FOTW01000021">
    <property type="protein sequence ID" value="SFM48709.1"/>
    <property type="molecule type" value="Genomic_DNA"/>
</dbReference>
<protein>
    <submittedName>
        <fullName evidence="3">Transposase DDE domain-containing protein</fullName>
    </submittedName>
</protein>
<evidence type="ECO:0000259" key="2">
    <source>
        <dbReference type="Pfam" id="PF13737"/>
    </source>
</evidence>
<organism evidence="3 4">
    <name type="scientific">Rugamonas rubra</name>
    <dbReference type="NCBI Taxonomy" id="758825"/>
    <lineage>
        <taxon>Bacteria</taxon>
        <taxon>Pseudomonadati</taxon>
        <taxon>Pseudomonadota</taxon>
        <taxon>Betaproteobacteria</taxon>
        <taxon>Burkholderiales</taxon>
        <taxon>Oxalobacteraceae</taxon>
        <taxon>Telluria group</taxon>
        <taxon>Rugamonas</taxon>
    </lineage>
</organism>
<dbReference type="InterPro" id="IPR025668">
    <property type="entry name" value="Tnp_DDE_dom"/>
</dbReference>
<evidence type="ECO:0000313" key="3">
    <source>
        <dbReference type="EMBL" id="SFM48709.1"/>
    </source>
</evidence>